<dbReference type="Gene3D" id="3.40.390.10">
    <property type="entry name" value="Collagenase (Catalytic Domain)"/>
    <property type="match status" value="1"/>
</dbReference>
<dbReference type="SUPFAM" id="SSF55486">
    <property type="entry name" value="Metalloproteases ('zincins'), catalytic domain"/>
    <property type="match status" value="1"/>
</dbReference>
<protein>
    <submittedName>
        <fullName evidence="4">Por secretion system C-terminal sorting domain-containing protein</fullName>
    </submittedName>
</protein>
<reference evidence="5" key="1">
    <citation type="submission" date="2016-10" db="EMBL/GenBank/DDBJ databases">
        <authorList>
            <person name="Varghese N."/>
            <person name="Submissions S."/>
        </authorList>
    </citation>
    <scope>NUCLEOTIDE SEQUENCE [LARGE SCALE GENOMIC DNA]</scope>
    <source>
        <strain evidence="5">DSM 17072</strain>
    </source>
</reference>
<dbReference type="Pfam" id="PF13582">
    <property type="entry name" value="Reprolysin_3"/>
    <property type="match status" value="1"/>
</dbReference>
<evidence type="ECO:0000313" key="4">
    <source>
        <dbReference type="EMBL" id="SDQ46111.1"/>
    </source>
</evidence>
<name>A0A1H1B2V6_9FLAO</name>
<proteinExistence type="predicted"/>
<dbReference type="STRING" id="311333.SAMN05421664_1687"/>
<sequence length="985" mass="104645">MKNLRKFSKWAFLFMLFFAGNTYAQIENKSPFLVGTTRQFLSHIQKNQSLGKQEQRIKLSTSASNVLDVKINYFKNESNGITHLEGEVLGTEQGSFTIRVSESKFEGNIILPKSKKAYSYYSDAKGNAYIRETDINKLICTDYKVPVPKEKPVPSATKTTSKTTDVSNLQSYPGAAGCILLDFDGHYMPAGSWWNGGNAINAAPAGMTNDEILQAWEVVAEDFRPFGLNVTTNEAVFNTYPANKRMRNVITTTNTADQSGSASGIAYMNSFSNANDNDTPCWTFTNDYVARYPKFIGDVTSHEVGHTFGLSHDGTLDDPGGYYPGHGYWGPIMGISNNNVVQWSKGEYSTADNHQDDLAIISGSANGVGYRADDHGNNISGATTLSSMSGQISATANQNSGIIGTTGDIDMFTFTTTGGDVAININAIPRNSNLRLGVTLFNGQNVSQGTYYANAANLGETVVINKTLAAGKYYISVTGVNDGTADTGYTNYDSLGAYTISGYFPSNYACVGGTVQLMTNITGISYQWQYQYGGVWNSYPEGNNGYATFSGSQTATMTVSNISSSYISGANTARVAVTLANGTVVYSVPQVWGASGIISQPAPSTTACVGGSLTLSAQASGSSYQWQYLSGGNWINYPEGNNGVATFTGSQTPSMTISNITSGYIANNNQARLVVYGLNGCSTASNVITWGASGIISQPAASITACVGGSLTLSAQASGSSYQWQYLSGGIWNNYPEGNNGAATFTGSKTPSMTISNITSGYVTNPNQARLVVYGSNGCSTASNVITWGASGIISQPAASTTACVGGSLTLSAQASGSSYQWQYLSGGNWINYPEGNNGIATFTGSKTPSMTVSNITSGYVTNPNQARLVVYASNGCTTVSNTATWKAVNCAGRQSVNDEVKPTSANDQAVYPNPVKDELNISLGSEKGNYKVEISNSLGQVLYTTTTSERLIQVSFYGKPSGLYIVTIKNSANENIKSFKVIKQ</sequence>
<dbReference type="EMBL" id="FNKL01000002">
    <property type="protein sequence ID" value="SDQ46111.1"/>
    <property type="molecule type" value="Genomic_DNA"/>
</dbReference>
<evidence type="ECO:0000256" key="2">
    <source>
        <dbReference type="SAM" id="SignalP"/>
    </source>
</evidence>
<feature type="domain" description="Secretion system C-terminal sorting" evidence="3">
    <location>
        <begin position="911"/>
        <end position="980"/>
    </location>
</feature>
<dbReference type="GO" id="GO:0008237">
    <property type="term" value="F:metallopeptidase activity"/>
    <property type="evidence" value="ECO:0007669"/>
    <property type="project" value="InterPro"/>
</dbReference>
<keyword evidence="5" id="KW-1185">Reference proteome</keyword>
<accession>A0A1H1B2V6</accession>
<evidence type="ECO:0000313" key="5">
    <source>
        <dbReference type="Proteomes" id="UP000199627"/>
    </source>
</evidence>
<organism evidence="4 5">
    <name type="scientific">Chryseobacterium soldanellicola</name>
    <dbReference type="NCBI Taxonomy" id="311333"/>
    <lineage>
        <taxon>Bacteria</taxon>
        <taxon>Pseudomonadati</taxon>
        <taxon>Bacteroidota</taxon>
        <taxon>Flavobacteriia</taxon>
        <taxon>Flavobacteriales</taxon>
        <taxon>Weeksellaceae</taxon>
        <taxon>Chryseobacterium group</taxon>
        <taxon>Chryseobacterium</taxon>
    </lineage>
</organism>
<feature type="chain" id="PRO_5011678976" evidence="2">
    <location>
        <begin position="25"/>
        <end position="985"/>
    </location>
</feature>
<evidence type="ECO:0000259" key="3">
    <source>
        <dbReference type="Pfam" id="PF18962"/>
    </source>
</evidence>
<dbReference type="Gene3D" id="2.60.120.380">
    <property type="match status" value="1"/>
</dbReference>
<feature type="signal peptide" evidence="2">
    <location>
        <begin position="1"/>
        <end position="24"/>
    </location>
</feature>
<dbReference type="Proteomes" id="UP000199627">
    <property type="component" value="Unassembled WGS sequence"/>
</dbReference>
<dbReference type="InterPro" id="IPR024079">
    <property type="entry name" value="MetalloPept_cat_dom_sf"/>
</dbReference>
<dbReference type="SUPFAM" id="SSF89260">
    <property type="entry name" value="Collagen-binding domain"/>
    <property type="match status" value="1"/>
</dbReference>
<dbReference type="AlphaFoldDB" id="A0A1H1B2V6"/>
<dbReference type="NCBIfam" id="TIGR04183">
    <property type="entry name" value="Por_Secre_tail"/>
    <property type="match status" value="1"/>
</dbReference>
<evidence type="ECO:0000256" key="1">
    <source>
        <dbReference type="ARBA" id="ARBA00022729"/>
    </source>
</evidence>
<gene>
    <name evidence="4" type="ORF">SAMN05421664_1687</name>
</gene>
<dbReference type="InterPro" id="IPR026444">
    <property type="entry name" value="Secre_tail"/>
</dbReference>
<keyword evidence="1 2" id="KW-0732">Signal</keyword>
<dbReference type="Pfam" id="PF18962">
    <property type="entry name" value="Por_Secre_tail"/>
    <property type="match status" value="1"/>
</dbReference>